<dbReference type="GO" id="GO:0016787">
    <property type="term" value="F:hydrolase activity"/>
    <property type="evidence" value="ECO:0007669"/>
    <property type="project" value="UniProtKB-KW"/>
</dbReference>
<dbReference type="InterPro" id="IPR029058">
    <property type="entry name" value="AB_hydrolase_fold"/>
</dbReference>
<evidence type="ECO:0000259" key="1">
    <source>
        <dbReference type="Pfam" id="PF12697"/>
    </source>
</evidence>
<dbReference type="InterPro" id="IPR000073">
    <property type="entry name" value="AB_hydrolase_1"/>
</dbReference>
<sequence>MAPPLTRRVLEPRPGLSVTVREAGDGPAALVLHGGAGPDSVTSIVDHLAPGHRVLAPTHPGWDGTPRPDWFSGVGELAATYLGVLEESGMDEVTVVGTSLGGWVAAELAVRDGGRRVARLVLIGASGPEIPGPSITMPGQGGPLPPGRGPSPEAMAALRAYAGPDMADPELGPRLADVRVPALLLWGENDVVVPPEFGRAYAELFADARFELIPGGGHLPYREAPEATFAVLKEFLGR</sequence>
<dbReference type="SUPFAM" id="SSF53474">
    <property type="entry name" value="alpha/beta-Hydrolases"/>
    <property type="match status" value="1"/>
</dbReference>
<dbReference type="Gene3D" id="3.40.50.1820">
    <property type="entry name" value="alpha/beta hydrolase"/>
    <property type="match status" value="1"/>
</dbReference>
<protein>
    <submittedName>
        <fullName evidence="2">Alpha/beta hydrolase</fullName>
    </submittedName>
</protein>
<reference evidence="3" key="1">
    <citation type="journal article" date="2019" name="Int. J. Syst. Evol. Microbiol.">
        <title>The Global Catalogue of Microorganisms (GCM) 10K type strain sequencing project: providing services to taxonomists for standard genome sequencing and annotation.</title>
        <authorList>
            <consortium name="The Broad Institute Genomics Platform"/>
            <consortium name="The Broad Institute Genome Sequencing Center for Infectious Disease"/>
            <person name="Wu L."/>
            <person name="Ma J."/>
        </authorList>
    </citation>
    <scope>NUCLEOTIDE SEQUENCE [LARGE SCALE GENOMIC DNA]</scope>
    <source>
        <strain evidence="3">JCM 14545</strain>
    </source>
</reference>
<dbReference type="Proteomes" id="UP001501116">
    <property type="component" value="Unassembled WGS sequence"/>
</dbReference>
<feature type="domain" description="AB hydrolase-1" evidence="1">
    <location>
        <begin position="30"/>
        <end position="230"/>
    </location>
</feature>
<keyword evidence="3" id="KW-1185">Reference proteome</keyword>
<dbReference type="Pfam" id="PF12697">
    <property type="entry name" value="Abhydrolase_6"/>
    <property type="match status" value="1"/>
</dbReference>
<keyword evidence="2" id="KW-0378">Hydrolase</keyword>
<dbReference type="PANTHER" id="PTHR43689">
    <property type="entry name" value="HYDROLASE"/>
    <property type="match status" value="1"/>
</dbReference>
<accession>A0ABP5CRV2</accession>
<proteinExistence type="predicted"/>
<dbReference type="RefSeq" id="WP_344422281.1">
    <property type="nucleotide sequence ID" value="NZ_BAAANN010000018.1"/>
</dbReference>
<organism evidence="2 3">
    <name type="scientific">Amycolatopsis minnesotensis</name>
    <dbReference type="NCBI Taxonomy" id="337894"/>
    <lineage>
        <taxon>Bacteria</taxon>
        <taxon>Bacillati</taxon>
        <taxon>Actinomycetota</taxon>
        <taxon>Actinomycetes</taxon>
        <taxon>Pseudonocardiales</taxon>
        <taxon>Pseudonocardiaceae</taxon>
        <taxon>Amycolatopsis</taxon>
    </lineage>
</organism>
<evidence type="ECO:0000313" key="2">
    <source>
        <dbReference type="EMBL" id="GAA1967877.1"/>
    </source>
</evidence>
<name>A0ABP5CRV2_9PSEU</name>
<evidence type="ECO:0000313" key="3">
    <source>
        <dbReference type="Proteomes" id="UP001501116"/>
    </source>
</evidence>
<comment type="caution">
    <text evidence="2">The sequence shown here is derived from an EMBL/GenBank/DDBJ whole genome shotgun (WGS) entry which is preliminary data.</text>
</comment>
<dbReference type="PANTHER" id="PTHR43689:SF8">
    <property type="entry name" value="ALPHA_BETA-HYDROLASES SUPERFAMILY PROTEIN"/>
    <property type="match status" value="1"/>
</dbReference>
<gene>
    <name evidence="2" type="ORF">GCM10009754_45830</name>
</gene>
<dbReference type="EMBL" id="BAAANN010000018">
    <property type="protein sequence ID" value="GAA1967877.1"/>
    <property type="molecule type" value="Genomic_DNA"/>
</dbReference>